<dbReference type="InterPro" id="IPR000639">
    <property type="entry name" value="Epox_hydrolase-like"/>
</dbReference>
<dbReference type="PIRSF" id="PIRSF001112">
    <property type="entry name" value="Epoxide_hydrolase"/>
    <property type="match status" value="1"/>
</dbReference>
<geneLocation type="plasmid" evidence="6 7">
    <name>unnamed</name>
</geneLocation>
<dbReference type="PANTHER" id="PTHR21661">
    <property type="entry name" value="EPOXIDE HYDROLASE 1-RELATED"/>
    <property type="match status" value="1"/>
</dbReference>
<dbReference type="InterPro" id="IPR029058">
    <property type="entry name" value="AB_hydrolase_fold"/>
</dbReference>
<feature type="active site" description="Nucleophile" evidence="4">
    <location>
        <position position="215"/>
    </location>
</feature>
<keyword evidence="6" id="KW-0614">Plasmid</keyword>
<dbReference type="Proteomes" id="UP000326881">
    <property type="component" value="Plasmid unnamed"/>
</dbReference>
<gene>
    <name evidence="6" type="ORF">FZ934_19335</name>
</gene>
<keyword evidence="3 6" id="KW-0378">Hydrolase</keyword>
<dbReference type="GO" id="GO:0097176">
    <property type="term" value="P:epoxide metabolic process"/>
    <property type="evidence" value="ECO:0007669"/>
    <property type="project" value="TreeGrafter"/>
</dbReference>
<evidence type="ECO:0000313" key="7">
    <source>
        <dbReference type="Proteomes" id="UP000326881"/>
    </source>
</evidence>
<dbReference type="OrthoDB" id="27092at2"/>
<dbReference type="AlphaFoldDB" id="A0A5Q0CB18"/>
<dbReference type="InterPro" id="IPR016292">
    <property type="entry name" value="Epoxide_hydrolase"/>
</dbReference>
<evidence type="ECO:0000256" key="4">
    <source>
        <dbReference type="PIRSR" id="PIRSR001112-1"/>
    </source>
</evidence>
<comment type="similarity">
    <text evidence="1">Belongs to the peptidase S33 family.</text>
</comment>
<dbReference type="Gene3D" id="3.40.50.1820">
    <property type="entry name" value="alpha/beta hydrolase"/>
    <property type="match status" value="1"/>
</dbReference>
<evidence type="ECO:0000256" key="3">
    <source>
        <dbReference type="ARBA" id="ARBA00022801"/>
    </source>
</evidence>
<proteinExistence type="inferred from homology"/>
<dbReference type="SUPFAM" id="SSF53474">
    <property type="entry name" value="alpha/beta-Hydrolases"/>
    <property type="match status" value="1"/>
</dbReference>
<dbReference type="EMBL" id="CP043499">
    <property type="protein sequence ID" value="QFY62545.1"/>
    <property type="molecule type" value="Genomic_DNA"/>
</dbReference>
<dbReference type="Pfam" id="PF06441">
    <property type="entry name" value="EHN"/>
    <property type="match status" value="1"/>
</dbReference>
<name>A0A5Q0CB18_9HYPH</name>
<evidence type="ECO:0000259" key="5">
    <source>
        <dbReference type="Pfam" id="PF06441"/>
    </source>
</evidence>
<feature type="active site" description="Proton donor" evidence="4">
    <location>
        <position position="351"/>
    </location>
</feature>
<dbReference type="RefSeq" id="WP_153272536.1">
    <property type="nucleotide sequence ID" value="NZ_CP043499.1"/>
</dbReference>
<sequence length="429" mass="47665">MTSFSLNINRRNFMATAAIAGAATVLKPAMSFATAAASDEIRPFKVNVPDSAIQDLKQRIANTRWPAKENVSDDSQGLQLERLRNLVDYWGTDYDWRKIEAKLNSLPMFITEIDGLDIHFIHVRSKHENALPLIMTHGWPGSVLEMLKVIDPLTNPTAHGGTEEDAFHLVVPSIPGFGFSGKPAVRGWGSDHIGRAWATLMQRLGYEKYVSQGGDCGSVISERMAHQNVPGLLGIHLNMPAVVPKEIVRILAVGDPAPATLDGKEKAAFDKLAEFYRDNAGYAQMMVTRPQTIGYSLDDTPVGMAAWMYDKFVTWTYSNKQPEKVLTRDEMLDDISLYWFTQTGTSAAQIYWEDKTNNFNALGTIPSVPVAVSVFPGEIFQAPKSWTERAFGNLIYFNEVNDGGHFAAWEAPDLFTKEVRAAFRSLRSA</sequence>
<dbReference type="PANTHER" id="PTHR21661:SF35">
    <property type="entry name" value="EPOXIDE HYDROLASE"/>
    <property type="match status" value="1"/>
</dbReference>
<dbReference type="PROSITE" id="PS51318">
    <property type="entry name" value="TAT"/>
    <property type="match status" value="1"/>
</dbReference>
<evidence type="ECO:0000313" key="6">
    <source>
        <dbReference type="EMBL" id="QFY62545.1"/>
    </source>
</evidence>
<dbReference type="GO" id="GO:0004301">
    <property type="term" value="F:epoxide hydrolase activity"/>
    <property type="evidence" value="ECO:0007669"/>
    <property type="project" value="TreeGrafter"/>
</dbReference>
<evidence type="ECO:0000256" key="1">
    <source>
        <dbReference type="ARBA" id="ARBA00010088"/>
    </source>
</evidence>
<dbReference type="PRINTS" id="PR00412">
    <property type="entry name" value="EPOXHYDRLASE"/>
</dbReference>
<keyword evidence="7" id="KW-1185">Reference proteome</keyword>
<accession>A0A5Q0CB18</accession>
<dbReference type="InterPro" id="IPR006311">
    <property type="entry name" value="TAT_signal"/>
</dbReference>
<dbReference type="InterPro" id="IPR010497">
    <property type="entry name" value="Epoxide_hydro_N"/>
</dbReference>
<protein>
    <submittedName>
        <fullName evidence="6">Epoxide hydrolase 1</fullName>
    </submittedName>
</protein>
<evidence type="ECO:0000256" key="2">
    <source>
        <dbReference type="ARBA" id="ARBA00022797"/>
    </source>
</evidence>
<dbReference type="KEGG" id="rgr:FZ934_19335"/>
<feature type="domain" description="Epoxide hydrolase N-terminal" evidence="5">
    <location>
        <begin position="41"/>
        <end position="146"/>
    </location>
</feature>
<organism evidence="6 7">
    <name type="scientific">Rhizobium grahamii</name>
    <dbReference type="NCBI Taxonomy" id="1120045"/>
    <lineage>
        <taxon>Bacteria</taxon>
        <taxon>Pseudomonadati</taxon>
        <taxon>Pseudomonadota</taxon>
        <taxon>Alphaproteobacteria</taxon>
        <taxon>Hyphomicrobiales</taxon>
        <taxon>Rhizobiaceae</taxon>
        <taxon>Rhizobium/Agrobacterium group</taxon>
        <taxon>Rhizobium</taxon>
    </lineage>
</organism>
<keyword evidence="2" id="KW-0058">Aromatic hydrocarbons catabolism</keyword>
<feature type="active site" description="Proton acceptor" evidence="4">
    <location>
        <position position="405"/>
    </location>
</feature>
<reference evidence="6 7" key="1">
    <citation type="submission" date="2019-08" db="EMBL/GenBank/DDBJ databases">
        <title>Prosopis cineraria nodule microbiome.</title>
        <authorList>
            <person name="Ali R."/>
            <person name="Chaluvadi S.R."/>
            <person name="Wang X."/>
        </authorList>
    </citation>
    <scope>NUCLEOTIDE SEQUENCE [LARGE SCALE GENOMIC DNA]</scope>
    <source>
        <strain evidence="6 7">BG7</strain>
        <plasmid evidence="6 7">unnamed</plasmid>
    </source>
</reference>